<sequence>MFQQHAPYYSLNKPVGDLSHWSESAGRSLNMRRSAHKSAHSTTMRLACAAAGLVMAMGGLLYVSVLLSPTLMRSMIQEVVCDPMGSATTPLSHASAAPLLHTLINDTHFSLSNDRAEISVHGNRVAISCSPCESALASEKQKIEGRLISFSDRKFKILLGVLTRPAMLERRNLLRMAYGLQSSTTAEFAVRFVLCEPKNEDDKAMVAMEILHYKDIILVDCEENLNAGKTYVYFYTIASLEERFDYVMKTDDDSYVRLENLAMSLKDLPRSDLYYGYILPCENTDPYSWYMAGMGYVLSWDLVEWIKKSAIAKEKSVGTEDKLVGDWLNAGGKAKTRVNKKPLFYDHPEFGGNCAHSLIPETILIHQVKTPQRWLDVLSFFEKGRFNVTPPIAIPASPPHIAN</sequence>
<proteinExistence type="predicted"/>
<dbReference type="EMBL" id="CM055103">
    <property type="protein sequence ID" value="KAJ7536713.1"/>
    <property type="molecule type" value="Genomic_DNA"/>
</dbReference>
<accession>A0ACC2C3T5</accession>
<evidence type="ECO:0000313" key="1">
    <source>
        <dbReference type="EMBL" id="KAJ7536713.1"/>
    </source>
</evidence>
<protein>
    <submittedName>
        <fullName evidence="1">Uncharacterized protein</fullName>
    </submittedName>
</protein>
<reference evidence="2" key="1">
    <citation type="journal article" date="2024" name="Proc. Natl. Acad. Sci. U.S.A.">
        <title>Extraordinary preservation of gene collinearity over three hundred million years revealed in homosporous lycophytes.</title>
        <authorList>
            <person name="Li C."/>
            <person name="Wickell D."/>
            <person name="Kuo L.Y."/>
            <person name="Chen X."/>
            <person name="Nie B."/>
            <person name="Liao X."/>
            <person name="Peng D."/>
            <person name="Ji J."/>
            <person name="Jenkins J."/>
            <person name="Williams M."/>
            <person name="Shu S."/>
            <person name="Plott C."/>
            <person name="Barry K."/>
            <person name="Rajasekar S."/>
            <person name="Grimwood J."/>
            <person name="Han X."/>
            <person name="Sun S."/>
            <person name="Hou Z."/>
            <person name="He W."/>
            <person name="Dai G."/>
            <person name="Sun C."/>
            <person name="Schmutz J."/>
            <person name="Leebens-Mack J.H."/>
            <person name="Li F.W."/>
            <person name="Wang L."/>
        </authorList>
    </citation>
    <scope>NUCLEOTIDE SEQUENCE [LARGE SCALE GENOMIC DNA]</scope>
    <source>
        <strain evidence="2">cv. PW_Plant_1</strain>
    </source>
</reference>
<gene>
    <name evidence="1" type="ORF">O6H91_12G078800</name>
</gene>
<organism evidence="1 2">
    <name type="scientific">Diphasiastrum complanatum</name>
    <name type="common">Issler's clubmoss</name>
    <name type="synonym">Lycopodium complanatum</name>
    <dbReference type="NCBI Taxonomy" id="34168"/>
    <lineage>
        <taxon>Eukaryota</taxon>
        <taxon>Viridiplantae</taxon>
        <taxon>Streptophyta</taxon>
        <taxon>Embryophyta</taxon>
        <taxon>Tracheophyta</taxon>
        <taxon>Lycopodiopsida</taxon>
        <taxon>Lycopodiales</taxon>
        <taxon>Lycopodiaceae</taxon>
        <taxon>Lycopodioideae</taxon>
        <taxon>Diphasiastrum</taxon>
    </lineage>
</organism>
<name>A0ACC2C3T5_DIPCM</name>
<evidence type="ECO:0000313" key="2">
    <source>
        <dbReference type="Proteomes" id="UP001162992"/>
    </source>
</evidence>
<keyword evidence="2" id="KW-1185">Reference proteome</keyword>
<dbReference type="Proteomes" id="UP001162992">
    <property type="component" value="Chromosome 12"/>
</dbReference>
<comment type="caution">
    <text evidence="1">The sequence shown here is derived from an EMBL/GenBank/DDBJ whole genome shotgun (WGS) entry which is preliminary data.</text>
</comment>